<evidence type="ECO:0000313" key="1">
    <source>
        <dbReference type="EMBL" id="KAG8014432.1"/>
    </source>
</evidence>
<reference evidence="1" key="1">
    <citation type="submission" date="2020-04" db="EMBL/GenBank/DDBJ databases">
        <title>A chromosome-scale assembly and high-density genetic map of the yellow drum (Nibea albiflora) genome.</title>
        <authorList>
            <person name="Xu D."/>
            <person name="Zhang W."/>
            <person name="Chen R."/>
            <person name="Tan P."/>
            <person name="Wang L."/>
            <person name="Song H."/>
            <person name="Tian L."/>
            <person name="Zhu Q."/>
            <person name="Wang B."/>
        </authorList>
    </citation>
    <scope>NUCLEOTIDE SEQUENCE</scope>
    <source>
        <strain evidence="1">ZJHYS-2018</strain>
    </source>
</reference>
<comment type="caution">
    <text evidence="1">The sequence shown here is derived from an EMBL/GenBank/DDBJ whole genome shotgun (WGS) entry which is preliminary data.</text>
</comment>
<sequence length="648" mass="67074">MPKKDDSQRDTSKTSPSAASQDAILAGIANHVDGLKKSVEGRLDAIEATLSSLQKKRHETDFDDAMTANDTRCATPEATCDELQVANGLLRAKVNGLEGRSRRLNVRIVGIKEGEEKGSPLLIALMAQMLRLQQENQLPSEVTADDMCELLVEQSKGTLRVQHRKITSQALKYAGILIEQQQQGPKTKLLSAMDVVLEVVPKVLQGFWLPPPNTRFNMPSQQLSKMAVGVTKAVQDRLSKSLSSVLLQVTFSSTIRDNLVLSIQETVRQGYPHDVLVKGLNSFAAEVINTITDAAVQQICALFPAVQTPSDNPAHTAGPEPDSAVVAAPPCALTTCDEPPASIAGPEPDSAVVSAPPCGLTDEPPASIASPEPDSALVSAPPCGLTDEPPASIASPEPDSAVVSAPPCGLTDEPPASIAGPEPDSALVSAPPCGLTEEPPASIASPEPDLALVSAPPCGLTDEPPASIASPEPDSALVSAPPCGLTDEPPASIASPEPDSALVSAPPCGLTEEPPASIASPEPDSALVSAPPCGLTDEPPASIASPEPDSALVSAPPCGLTEEPPASIASPEPDLALVSAPPCGATSEEPLTTSEEPPAKTASPEPDSAVASSSTAAKRTKKSKFRRFGNWLKKKCCCCFLSGNNELN</sequence>
<dbReference type="EMBL" id="CM024789">
    <property type="protein sequence ID" value="KAG8014432.1"/>
    <property type="molecule type" value="Genomic_DNA"/>
</dbReference>
<dbReference type="Proteomes" id="UP000805704">
    <property type="component" value="Chromosome 1"/>
</dbReference>
<name>A0ACB7FJ43_NIBAL</name>
<proteinExistence type="predicted"/>
<organism evidence="1 2">
    <name type="scientific">Nibea albiflora</name>
    <name type="common">Yellow drum</name>
    <name type="synonym">Corvina albiflora</name>
    <dbReference type="NCBI Taxonomy" id="240163"/>
    <lineage>
        <taxon>Eukaryota</taxon>
        <taxon>Metazoa</taxon>
        <taxon>Chordata</taxon>
        <taxon>Craniata</taxon>
        <taxon>Vertebrata</taxon>
        <taxon>Euteleostomi</taxon>
        <taxon>Actinopterygii</taxon>
        <taxon>Neopterygii</taxon>
        <taxon>Teleostei</taxon>
        <taxon>Neoteleostei</taxon>
        <taxon>Acanthomorphata</taxon>
        <taxon>Eupercaria</taxon>
        <taxon>Sciaenidae</taxon>
        <taxon>Nibea</taxon>
    </lineage>
</organism>
<evidence type="ECO:0000313" key="2">
    <source>
        <dbReference type="Proteomes" id="UP000805704"/>
    </source>
</evidence>
<accession>A0ACB7FJ43</accession>
<protein>
    <submittedName>
        <fullName evidence="1">Uncharacterized protein</fullName>
    </submittedName>
</protein>
<keyword evidence="2" id="KW-1185">Reference proteome</keyword>
<gene>
    <name evidence="1" type="ORF">GBF38_002787</name>
</gene>